<dbReference type="GO" id="GO:0071949">
    <property type="term" value="F:FAD binding"/>
    <property type="evidence" value="ECO:0007669"/>
    <property type="project" value="InterPro"/>
</dbReference>
<dbReference type="GO" id="GO:0055088">
    <property type="term" value="P:lipid homeostasis"/>
    <property type="evidence" value="ECO:0007669"/>
    <property type="project" value="TreeGrafter"/>
</dbReference>
<dbReference type="InterPro" id="IPR036250">
    <property type="entry name" value="AcylCo_DH-like_C"/>
</dbReference>
<keyword evidence="8" id="KW-1185">Reference proteome</keyword>
<dbReference type="GO" id="GO:0005504">
    <property type="term" value="F:fatty acid binding"/>
    <property type="evidence" value="ECO:0007669"/>
    <property type="project" value="TreeGrafter"/>
</dbReference>
<sequence length="198" mass="22475">MQQRVECTTVEHVQDLKTILDTLNWLAAYTLEQTYRRAQGLLQQGVHRFDVRNSTQIFYAKDLAIVFGERTMFNAFCEFIKTMDLAPERTYLTRLAELYGTTLLLKHMPTLQSEGYFNAEAFRLVQEAILQLLPIVKQDAVAMIDALAPPDFILNSPLGAADGNVYERMEAEIMAGQDVTGRASWWHEIIPTVGSSKL</sequence>
<dbReference type="GO" id="GO:0016402">
    <property type="term" value="F:pristanoyl-CoA oxidase activity"/>
    <property type="evidence" value="ECO:0007669"/>
    <property type="project" value="TreeGrafter"/>
</dbReference>
<dbReference type="PANTHER" id="PTHR10909">
    <property type="entry name" value="ELECTRON TRANSPORT OXIDOREDUCTASE"/>
    <property type="match status" value="1"/>
</dbReference>
<dbReference type="InterPro" id="IPR002655">
    <property type="entry name" value="Acyl-CoA_oxidase_C"/>
</dbReference>
<evidence type="ECO:0000256" key="3">
    <source>
        <dbReference type="ARBA" id="ARBA00022832"/>
    </source>
</evidence>
<dbReference type="GO" id="GO:0033540">
    <property type="term" value="P:fatty acid beta-oxidation using acyl-CoA oxidase"/>
    <property type="evidence" value="ECO:0007669"/>
    <property type="project" value="TreeGrafter"/>
</dbReference>
<keyword evidence="5" id="KW-0443">Lipid metabolism</keyword>
<comment type="pathway">
    <text evidence="1">Lipid metabolism.</text>
</comment>
<protein>
    <recommendedName>
        <fullName evidence="6">Acyl-CoA oxidase C-terminal domain-containing protein</fullName>
    </recommendedName>
</protein>
<evidence type="ECO:0000256" key="4">
    <source>
        <dbReference type="ARBA" id="ARBA00023002"/>
    </source>
</evidence>
<keyword evidence="3" id="KW-0276">Fatty acid metabolism</keyword>
<dbReference type="VEuPathDB" id="VectorBase:AMAM012265"/>
<comment type="similarity">
    <text evidence="2">Belongs to the acyl-CoA oxidase family.</text>
</comment>
<proteinExistence type="inferred from homology"/>
<dbReference type="GO" id="GO:0005777">
    <property type="term" value="C:peroxisome"/>
    <property type="evidence" value="ECO:0007669"/>
    <property type="project" value="InterPro"/>
</dbReference>
<organism evidence="7 8">
    <name type="scientific">Anopheles maculatus</name>
    <dbReference type="NCBI Taxonomy" id="74869"/>
    <lineage>
        <taxon>Eukaryota</taxon>
        <taxon>Metazoa</taxon>
        <taxon>Ecdysozoa</taxon>
        <taxon>Arthropoda</taxon>
        <taxon>Hexapoda</taxon>
        <taxon>Insecta</taxon>
        <taxon>Pterygota</taxon>
        <taxon>Neoptera</taxon>
        <taxon>Endopterygota</taxon>
        <taxon>Diptera</taxon>
        <taxon>Nematocera</taxon>
        <taxon>Culicoidea</taxon>
        <taxon>Culicidae</taxon>
        <taxon>Anophelinae</taxon>
        <taxon>Anopheles</taxon>
        <taxon>Anopheles maculatus group</taxon>
    </lineage>
</organism>
<accession>A0A182SS26</accession>
<evidence type="ECO:0000313" key="8">
    <source>
        <dbReference type="Proteomes" id="UP000075901"/>
    </source>
</evidence>
<dbReference type="PANTHER" id="PTHR10909:SF390">
    <property type="entry name" value="PEROXISOMAL ACYL-COENZYME A OXIDASE 3"/>
    <property type="match status" value="1"/>
</dbReference>
<keyword evidence="4" id="KW-0560">Oxidoreductase</keyword>
<evidence type="ECO:0000259" key="6">
    <source>
        <dbReference type="Pfam" id="PF01756"/>
    </source>
</evidence>
<reference evidence="7" key="2">
    <citation type="submission" date="2020-05" db="UniProtKB">
        <authorList>
            <consortium name="EnsemblMetazoa"/>
        </authorList>
    </citation>
    <scope>IDENTIFICATION</scope>
    <source>
        <strain evidence="7">maculatus3</strain>
    </source>
</reference>
<dbReference type="AlphaFoldDB" id="A0A182SS26"/>
<dbReference type="FunFam" id="1.20.140.10:FF:000007">
    <property type="entry name" value="Acyl-coenzyme A oxidase"/>
    <property type="match status" value="1"/>
</dbReference>
<evidence type="ECO:0000313" key="7">
    <source>
        <dbReference type="EnsemblMetazoa" id="AMAM012265-PA"/>
    </source>
</evidence>
<feature type="domain" description="Acyl-CoA oxidase C-terminal" evidence="6">
    <location>
        <begin position="15"/>
        <end position="190"/>
    </location>
</feature>
<dbReference type="InterPro" id="IPR012258">
    <property type="entry name" value="Acyl-CoA_oxidase"/>
</dbReference>
<evidence type="ECO:0000256" key="5">
    <source>
        <dbReference type="ARBA" id="ARBA00023098"/>
    </source>
</evidence>
<dbReference type="SUPFAM" id="SSF47203">
    <property type="entry name" value="Acyl-CoA dehydrogenase C-terminal domain-like"/>
    <property type="match status" value="1"/>
</dbReference>
<dbReference type="Pfam" id="PF01756">
    <property type="entry name" value="ACOX"/>
    <property type="match status" value="1"/>
</dbReference>
<dbReference type="Proteomes" id="UP000075901">
    <property type="component" value="Unassembled WGS sequence"/>
</dbReference>
<dbReference type="Gene3D" id="1.20.140.10">
    <property type="entry name" value="Butyryl-CoA Dehydrogenase, subunit A, domain 3"/>
    <property type="match status" value="1"/>
</dbReference>
<reference evidence="8" key="1">
    <citation type="submission" date="2013-09" db="EMBL/GenBank/DDBJ databases">
        <title>The Genome Sequence of Anopheles maculatus species B.</title>
        <authorList>
            <consortium name="The Broad Institute Genomics Platform"/>
            <person name="Neafsey D.E."/>
            <person name="Besansky N."/>
            <person name="Howell P."/>
            <person name="Walton C."/>
            <person name="Young S.K."/>
            <person name="Zeng Q."/>
            <person name="Gargeya S."/>
            <person name="Fitzgerald M."/>
            <person name="Haas B."/>
            <person name="Abouelleil A."/>
            <person name="Allen A.W."/>
            <person name="Alvarado L."/>
            <person name="Arachchi H.M."/>
            <person name="Berlin A.M."/>
            <person name="Chapman S.B."/>
            <person name="Gainer-Dewar J."/>
            <person name="Goldberg J."/>
            <person name="Griggs A."/>
            <person name="Gujja S."/>
            <person name="Hansen M."/>
            <person name="Howarth C."/>
            <person name="Imamovic A."/>
            <person name="Ireland A."/>
            <person name="Larimer J."/>
            <person name="McCowan C."/>
            <person name="Murphy C."/>
            <person name="Pearson M."/>
            <person name="Poon T.W."/>
            <person name="Priest M."/>
            <person name="Roberts A."/>
            <person name="Saif S."/>
            <person name="Shea T."/>
            <person name="Sisk P."/>
            <person name="Sykes S."/>
            <person name="Wortman J."/>
            <person name="Nusbaum C."/>
            <person name="Birren B."/>
        </authorList>
    </citation>
    <scope>NUCLEOTIDE SEQUENCE [LARGE SCALE GENOMIC DNA]</scope>
    <source>
        <strain evidence="8">maculatus3</strain>
    </source>
</reference>
<evidence type="ECO:0000256" key="1">
    <source>
        <dbReference type="ARBA" id="ARBA00005189"/>
    </source>
</evidence>
<name>A0A182SS26_9DIPT</name>
<dbReference type="EnsemblMetazoa" id="AMAM012265-RA">
    <property type="protein sequence ID" value="AMAM012265-PA"/>
    <property type="gene ID" value="AMAM012265"/>
</dbReference>
<evidence type="ECO:0000256" key="2">
    <source>
        <dbReference type="ARBA" id="ARBA00006288"/>
    </source>
</evidence>